<feature type="region of interest" description="Disordered" evidence="1">
    <location>
        <begin position="13"/>
        <end position="44"/>
    </location>
</feature>
<dbReference type="Proteomes" id="UP000002402">
    <property type="component" value="Chromosome"/>
</dbReference>
<evidence type="ECO:0000313" key="3">
    <source>
        <dbReference type="Proteomes" id="UP000002402"/>
    </source>
</evidence>
<proteinExistence type="predicted"/>
<dbReference type="EnsemblBacteria" id="ABF90031">
    <property type="protein sequence ID" value="ABF90031"/>
    <property type="gene ID" value="MXAN_4238"/>
</dbReference>
<accession>Q1D4L0</accession>
<gene>
    <name evidence="2" type="ordered locus">MXAN_4238</name>
</gene>
<protein>
    <submittedName>
        <fullName evidence="2">Uncharacterized protein</fullName>
    </submittedName>
</protein>
<evidence type="ECO:0000256" key="1">
    <source>
        <dbReference type="SAM" id="MobiDB-lite"/>
    </source>
</evidence>
<name>Q1D4L0_MYXXD</name>
<dbReference type="EMBL" id="CP000113">
    <property type="protein sequence ID" value="ABF90031.1"/>
    <property type="molecule type" value="Genomic_DNA"/>
</dbReference>
<keyword evidence="3" id="KW-1185">Reference proteome</keyword>
<feature type="compositionally biased region" description="Basic residues" evidence="1">
    <location>
        <begin position="13"/>
        <end position="26"/>
    </location>
</feature>
<evidence type="ECO:0000313" key="2">
    <source>
        <dbReference type="EMBL" id="ABF90031.1"/>
    </source>
</evidence>
<dbReference type="HOGENOM" id="CLU_3218989_0_0_7"/>
<sequence>MGCHEFLSQLARHHGTNAASRKKQSRGMRVEGALPAQASAEVSP</sequence>
<organism evidence="2 3">
    <name type="scientific">Myxococcus xanthus (strain DK1622)</name>
    <dbReference type="NCBI Taxonomy" id="246197"/>
    <lineage>
        <taxon>Bacteria</taxon>
        <taxon>Pseudomonadati</taxon>
        <taxon>Myxococcota</taxon>
        <taxon>Myxococcia</taxon>
        <taxon>Myxococcales</taxon>
        <taxon>Cystobacterineae</taxon>
        <taxon>Myxococcaceae</taxon>
        <taxon>Myxococcus</taxon>
    </lineage>
</organism>
<dbReference type="KEGG" id="mxa:MXAN_4238"/>
<dbReference type="AlphaFoldDB" id="Q1D4L0"/>
<reference evidence="2 3" key="1">
    <citation type="journal article" date="2006" name="Proc. Natl. Acad. Sci. U.S.A.">
        <title>Evolution of sensory complexity recorded in a myxobacterial genome.</title>
        <authorList>
            <person name="Goldman B.S."/>
            <person name="Nierman W.C."/>
            <person name="Kaiser D."/>
            <person name="Slater S.C."/>
            <person name="Durkin A.S."/>
            <person name="Eisen J.A."/>
            <person name="Ronning C.M."/>
            <person name="Barbazuk W.B."/>
            <person name="Blanchard M."/>
            <person name="Field C."/>
            <person name="Halling C."/>
            <person name="Hinkle G."/>
            <person name="Iartchuk O."/>
            <person name="Kim H.S."/>
            <person name="Mackenzie C."/>
            <person name="Madupu R."/>
            <person name="Miller N."/>
            <person name="Shvartsbeyn A."/>
            <person name="Sullivan S.A."/>
            <person name="Vaudin M."/>
            <person name="Wiegand R."/>
            <person name="Kaplan H.B."/>
        </authorList>
    </citation>
    <scope>NUCLEOTIDE SEQUENCE [LARGE SCALE GENOMIC DNA]</scope>
    <source>
        <strain evidence="3">DK1622</strain>
    </source>
</reference>